<protein>
    <recommendedName>
        <fullName evidence="7">Endolytic murein transglycosylase</fullName>
        <ecNumber evidence="7">4.2.2.29</ecNumber>
    </recommendedName>
    <alternativeName>
        <fullName evidence="7">Peptidoglycan lytic transglycosylase</fullName>
    </alternativeName>
    <alternativeName>
        <fullName evidence="7">Peptidoglycan polymerization terminase</fullName>
    </alternativeName>
</protein>
<feature type="site" description="Important for catalytic activity" evidence="7">
    <location>
        <position position="223"/>
    </location>
</feature>
<dbReference type="InterPro" id="IPR003770">
    <property type="entry name" value="MLTG-like"/>
</dbReference>
<keyword evidence="3 7" id="KW-1133">Transmembrane helix</keyword>
<dbReference type="AlphaFoldDB" id="A0A8J6ND08"/>
<organism evidence="8 9">
    <name type="scientific">Candidatus Desulfobia pelagia</name>
    <dbReference type="NCBI Taxonomy" id="2841692"/>
    <lineage>
        <taxon>Bacteria</taxon>
        <taxon>Pseudomonadati</taxon>
        <taxon>Thermodesulfobacteriota</taxon>
        <taxon>Desulfobulbia</taxon>
        <taxon>Desulfobulbales</taxon>
        <taxon>Desulfobulbaceae</taxon>
        <taxon>Candidatus Desulfobia</taxon>
    </lineage>
</organism>
<evidence type="ECO:0000256" key="1">
    <source>
        <dbReference type="ARBA" id="ARBA00022475"/>
    </source>
</evidence>
<dbReference type="GO" id="GO:0009252">
    <property type="term" value="P:peptidoglycan biosynthetic process"/>
    <property type="evidence" value="ECO:0007669"/>
    <property type="project" value="UniProtKB-UniRule"/>
</dbReference>
<dbReference type="Proteomes" id="UP000614424">
    <property type="component" value="Unassembled WGS sequence"/>
</dbReference>
<comment type="caution">
    <text evidence="8">The sequence shown here is derived from an EMBL/GenBank/DDBJ whole genome shotgun (WGS) entry which is preliminary data.</text>
</comment>
<keyword evidence="1 7" id="KW-1003">Cell membrane</keyword>
<keyword evidence="5 7" id="KW-0456">Lyase</keyword>
<dbReference type="EC" id="4.2.2.29" evidence="7"/>
<comment type="similarity">
    <text evidence="7">Belongs to the transglycosylase MltG family.</text>
</comment>
<dbReference type="CDD" id="cd08010">
    <property type="entry name" value="MltG_like"/>
    <property type="match status" value="1"/>
</dbReference>
<dbReference type="NCBIfam" id="TIGR00247">
    <property type="entry name" value="endolytic transglycosylase MltG"/>
    <property type="match status" value="1"/>
</dbReference>
<evidence type="ECO:0000256" key="7">
    <source>
        <dbReference type="HAMAP-Rule" id="MF_02065"/>
    </source>
</evidence>
<keyword evidence="6 7" id="KW-0961">Cell wall biogenesis/degradation</keyword>
<name>A0A8J6ND08_9BACT</name>
<comment type="catalytic activity">
    <reaction evidence="7">
        <text>a peptidoglycan chain = a peptidoglycan chain with N-acetyl-1,6-anhydromuramyl-[peptide] at the reducing end + a peptidoglycan chain with N-acetylglucosamine at the non-reducing end.</text>
        <dbReference type="EC" id="4.2.2.29"/>
    </reaction>
</comment>
<reference evidence="8 9" key="1">
    <citation type="submission" date="2020-08" db="EMBL/GenBank/DDBJ databases">
        <title>Bridging the membrane lipid divide: bacteria of the FCB group superphylum have the potential to synthesize archaeal ether lipids.</title>
        <authorList>
            <person name="Villanueva L."/>
            <person name="Von Meijenfeldt F.A.B."/>
            <person name="Westbye A.B."/>
            <person name="Yadav S."/>
            <person name="Hopmans E.C."/>
            <person name="Dutilh B.E."/>
            <person name="Sinninghe Damste J.S."/>
        </authorList>
    </citation>
    <scope>NUCLEOTIDE SEQUENCE [LARGE SCALE GENOMIC DNA]</scope>
    <source>
        <strain evidence="8">NIOZ-UU47</strain>
    </source>
</reference>
<gene>
    <name evidence="7 8" type="primary">mltG</name>
    <name evidence="8" type="ORF">H8E41_04560</name>
</gene>
<keyword evidence="4 7" id="KW-0472">Membrane</keyword>
<dbReference type="PANTHER" id="PTHR30518">
    <property type="entry name" value="ENDOLYTIC MUREIN TRANSGLYCOSYLASE"/>
    <property type="match status" value="1"/>
</dbReference>
<evidence type="ECO:0000256" key="3">
    <source>
        <dbReference type="ARBA" id="ARBA00022989"/>
    </source>
</evidence>
<dbReference type="EMBL" id="JACNJZ010000074">
    <property type="protein sequence ID" value="MBC8317155.1"/>
    <property type="molecule type" value="Genomic_DNA"/>
</dbReference>
<dbReference type="Gene3D" id="3.30.1490.480">
    <property type="entry name" value="Endolytic murein transglycosylase"/>
    <property type="match status" value="1"/>
</dbReference>
<comment type="subcellular location">
    <subcellularLocation>
        <location evidence="7">Cell membrane</location>
        <topology evidence="7">Single-pass membrane protein</topology>
    </subcellularLocation>
</comment>
<feature type="transmembrane region" description="Helical" evidence="7">
    <location>
        <begin position="6"/>
        <end position="29"/>
    </location>
</feature>
<dbReference type="GO" id="GO:0071555">
    <property type="term" value="P:cell wall organization"/>
    <property type="evidence" value="ECO:0007669"/>
    <property type="project" value="UniProtKB-KW"/>
</dbReference>
<evidence type="ECO:0000256" key="2">
    <source>
        <dbReference type="ARBA" id="ARBA00022692"/>
    </source>
</evidence>
<dbReference type="GO" id="GO:0008932">
    <property type="term" value="F:lytic endotransglycosylase activity"/>
    <property type="evidence" value="ECO:0007669"/>
    <property type="project" value="UniProtKB-UniRule"/>
</dbReference>
<dbReference type="PANTHER" id="PTHR30518:SF2">
    <property type="entry name" value="ENDOLYTIC MUREIN TRANSGLYCOSYLASE"/>
    <property type="match status" value="1"/>
</dbReference>
<comment type="function">
    <text evidence="7">Functions as a peptidoglycan terminase that cleaves nascent peptidoglycan strands endolytically to terminate their elongation.</text>
</comment>
<evidence type="ECO:0000313" key="8">
    <source>
        <dbReference type="EMBL" id="MBC8317155.1"/>
    </source>
</evidence>
<evidence type="ECO:0000313" key="9">
    <source>
        <dbReference type="Proteomes" id="UP000614424"/>
    </source>
</evidence>
<sequence length="336" mass="37195">MSVSQWIAGAVLLVFVLLFSGVLWLWLYAIHPVHPSDSSSIIVEIQPGTGFAGIRQNLEKAGVLKPDVRFSLLAHFLAVSRNIKAGEYEFAAGRTPVEILRLLESGKVVQWPVTVPEGTNIYQLAAILNVSLGIQQDQFLAKVQDEKTISSLGLPGFSLEGYLFPDTYKLTRNQSVESILAMMTGRFFTVYKEIAVKNEGAAAGAEPLSRHEIVTLASIVEKEAAIAEERPLVAAVFLNRLKKKMRLQADPTVIYGLKKFDMALTKKDLKTPTAYNTYVNKGLPEGPICNPGKDSLLAVLNPAQSPYLYFVSKNDGTHQFSRTLKEHNRAVYQFQR</sequence>
<proteinExistence type="inferred from homology"/>
<dbReference type="Pfam" id="PF02618">
    <property type="entry name" value="YceG"/>
    <property type="match status" value="1"/>
</dbReference>
<evidence type="ECO:0000256" key="6">
    <source>
        <dbReference type="ARBA" id="ARBA00023316"/>
    </source>
</evidence>
<evidence type="ECO:0000256" key="5">
    <source>
        <dbReference type="ARBA" id="ARBA00023239"/>
    </source>
</evidence>
<accession>A0A8J6ND08</accession>
<dbReference type="GO" id="GO:0005886">
    <property type="term" value="C:plasma membrane"/>
    <property type="evidence" value="ECO:0007669"/>
    <property type="project" value="UniProtKB-SubCell"/>
</dbReference>
<keyword evidence="2 7" id="KW-0812">Transmembrane</keyword>
<dbReference type="HAMAP" id="MF_02065">
    <property type="entry name" value="MltG"/>
    <property type="match status" value="1"/>
</dbReference>
<dbReference type="Gene3D" id="3.30.160.60">
    <property type="entry name" value="Classic Zinc Finger"/>
    <property type="match status" value="1"/>
</dbReference>
<evidence type="ECO:0000256" key="4">
    <source>
        <dbReference type="ARBA" id="ARBA00023136"/>
    </source>
</evidence>